<sequence length="70" mass="7834">CRKKDNLSGRSSTISNLYNSREVTTFHVMSWLPLLAILPSANSDLRMCEKIILILTKFVQLGPAVIVRSS</sequence>
<dbReference type="Proteomes" id="UP001054945">
    <property type="component" value="Unassembled WGS sequence"/>
</dbReference>
<accession>A0AAV4NL00</accession>
<dbReference type="AlphaFoldDB" id="A0AAV4NL00"/>
<gene>
    <name evidence="1" type="ORF">CEXT_133071</name>
</gene>
<dbReference type="EMBL" id="BPLR01020916">
    <property type="protein sequence ID" value="GIX83952.1"/>
    <property type="molecule type" value="Genomic_DNA"/>
</dbReference>
<proteinExistence type="predicted"/>
<name>A0AAV4NL00_CAEEX</name>
<evidence type="ECO:0000313" key="1">
    <source>
        <dbReference type="EMBL" id="GIX83952.1"/>
    </source>
</evidence>
<protein>
    <submittedName>
        <fullName evidence="1">Uncharacterized protein</fullName>
    </submittedName>
</protein>
<reference evidence="1 2" key="1">
    <citation type="submission" date="2021-06" db="EMBL/GenBank/DDBJ databases">
        <title>Caerostris extrusa draft genome.</title>
        <authorList>
            <person name="Kono N."/>
            <person name="Arakawa K."/>
        </authorList>
    </citation>
    <scope>NUCLEOTIDE SEQUENCE [LARGE SCALE GENOMIC DNA]</scope>
</reference>
<organism evidence="1 2">
    <name type="scientific">Caerostris extrusa</name>
    <name type="common">Bark spider</name>
    <name type="synonym">Caerostris bankana</name>
    <dbReference type="NCBI Taxonomy" id="172846"/>
    <lineage>
        <taxon>Eukaryota</taxon>
        <taxon>Metazoa</taxon>
        <taxon>Ecdysozoa</taxon>
        <taxon>Arthropoda</taxon>
        <taxon>Chelicerata</taxon>
        <taxon>Arachnida</taxon>
        <taxon>Araneae</taxon>
        <taxon>Araneomorphae</taxon>
        <taxon>Entelegynae</taxon>
        <taxon>Araneoidea</taxon>
        <taxon>Araneidae</taxon>
        <taxon>Caerostris</taxon>
    </lineage>
</organism>
<evidence type="ECO:0000313" key="2">
    <source>
        <dbReference type="Proteomes" id="UP001054945"/>
    </source>
</evidence>
<keyword evidence="2" id="KW-1185">Reference proteome</keyword>
<feature type="non-terminal residue" evidence="1">
    <location>
        <position position="1"/>
    </location>
</feature>
<comment type="caution">
    <text evidence="1">The sequence shown here is derived from an EMBL/GenBank/DDBJ whole genome shotgun (WGS) entry which is preliminary data.</text>
</comment>